<dbReference type="Proteomes" id="UP001219933">
    <property type="component" value="Chromosome 5"/>
</dbReference>
<evidence type="ECO:0000313" key="4">
    <source>
        <dbReference type="Proteomes" id="UP001219933"/>
    </source>
</evidence>
<keyword evidence="2" id="KW-1133">Transmembrane helix</keyword>
<name>A0AAF0EXJ9_9BASI</name>
<keyword evidence="2" id="KW-0472">Membrane</keyword>
<reference evidence="3" key="1">
    <citation type="submission" date="2023-03" db="EMBL/GenBank/DDBJ databases">
        <title>Mating type loci evolution in Malassezia.</title>
        <authorList>
            <person name="Coelho M.A."/>
        </authorList>
    </citation>
    <scope>NUCLEOTIDE SEQUENCE</scope>
    <source>
        <strain evidence="3">CBS 11721</strain>
    </source>
</reference>
<proteinExistence type="predicted"/>
<sequence length="220" mass="24213">MTHTTASDPSNRLFPLLIVGIVVGSLLFLLLLGLVARFCLSHKAPERHIEFGAAEKQEDPDRAPSAMSRLTPSLLDEKGVLAEPAPVFHASAPKASSIGRGIGGRYDSFRYKLPFQLYQDDYYDKMNRDHSTLSSEMPPPVPSKTDLYRMSAAFSFVSDEEHSRQSNISVPCVTKGDVGWDIHSAQSADDDLSFDALPPTHTPPEQVRPMSRTLARPHGP</sequence>
<protein>
    <submittedName>
        <fullName evidence="3">Uncharacterized protein</fullName>
    </submittedName>
</protein>
<organism evidence="3 4">
    <name type="scientific">Malassezia cuniculi</name>
    <dbReference type="NCBI Taxonomy" id="948313"/>
    <lineage>
        <taxon>Eukaryota</taxon>
        <taxon>Fungi</taxon>
        <taxon>Dikarya</taxon>
        <taxon>Basidiomycota</taxon>
        <taxon>Ustilaginomycotina</taxon>
        <taxon>Malasseziomycetes</taxon>
        <taxon>Malasseziales</taxon>
        <taxon>Malasseziaceae</taxon>
        <taxon>Malassezia</taxon>
    </lineage>
</organism>
<feature type="region of interest" description="Disordered" evidence="1">
    <location>
        <begin position="189"/>
        <end position="220"/>
    </location>
</feature>
<keyword evidence="2" id="KW-0812">Transmembrane</keyword>
<evidence type="ECO:0000256" key="1">
    <source>
        <dbReference type="SAM" id="MobiDB-lite"/>
    </source>
</evidence>
<accession>A0AAF0EXJ9</accession>
<evidence type="ECO:0000256" key="2">
    <source>
        <dbReference type="SAM" id="Phobius"/>
    </source>
</evidence>
<dbReference type="AlphaFoldDB" id="A0AAF0EXJ9"/>
<gene>
    <name evidence="3" type="ORF">MCUN1_003781</name>
</gene>
<dbReference type="EMBL" id="CP119881">
    <property type="protein sequence ID" value="WFD36890.1"/>
    <property type="molecule type" value="Genomic_DNA"/>
</dbReference>
<evidence type="ECO:0000313" key="3">
    <source>
        <dbReference type="EMBL" id="WFD36890.1"/>
    </source>
</evidence>
<feature type="transmembrane region" description="Helical" evidence="2">
    <location>
        <begin position="13"/>
        <end position="40"/>
    </location>
</feature>
<keyword evidence="4" id="KW-1185">Reference proteome</keyword>